<keyword evidence="3" id="KW-0949">S-adenosyl-L-methionine</keyword>
<proteinExistence type="predicted"/>
<evidence type="ECO:0000256" key="2">
    <source>
        <dbReference type="ARBA" id="ARBA00022679"/>
    </source>
</evidence>
<dbReference type="PROSITE" id="PS51682">
    <property type="entry name" value="SAM_OMT_I"/>
    <property type="match status" value="1"/>
</dbReference>
<keyword evidence="5" id="KW-1185">Reference proteome</keyword>
<name>A0A2S7T7R6_9FLAO</name>
<dbReference type="EMBL" id="MQVX01000001">
    <property type="protein sequence ID" value="PQJ15621.1"/>
    <property type="molecule type" value="Genomic_DNA"/>
</dbReference>
<dbReference type="RefSeq" id="WP_105001272.1">
    <property type="nucleotide sequence ID" value="NZ_MQVX01000001.1"/>
</dbReference>
<keyword evidence="2 4" id="KW-0808">Transferase</keyword>
<dbReference type="PANTHER" id="PTHR10509:SF14">
    <property type="entry name" value="CAFFEOYL-COA O-METHYLTRANSFERASE 3-RELATED"/>
    <property type="match status" value="1"/>
</dbReference>
<dbReference type="Proteomes" id="UP000239366">
    <property type="component" value="Unassembled WGS sequence"/>
</dbReference>
<dbReference type="CDD" id="cd02440">
    <property type="entry name" value="AdoMet_MTases"/>
    <property type="match status" value="1"/>
</dbReference>
<dbReference type="PANTHER" id="PTHR10509">
    <property type="entry name" value="O-METHYLTRANSFERASE-RELATED"/>
    <property type="match status" value="1"/>
</dbReference>
<sequence length="214" mass="24321">MHFLSPALEQYITDLAEDEPVLLQELRRETHIKVVQPRMLTGHYQGRLLSILSKLFRPKRILEIGTYTGYSALCLAEGLAPQGELHTIEINEELQPIQNKYFERSYYRSSIVQHVGSALEVLPALEPSFDLVFIDAKKVEYPDYYTAVLPLLKQGSIILSDNILWSGKVAEEVPEVDKATKALQRYNKMLKDDPRVESIILPVRDGLSLSRVVG</sequence>
<dbReference type="SUPFAM" id="SSF53335">
    <property type="entry name" value="S-adenosyl-L-methionine-dependent methyltransferases"/>
    <property type="match status" value="1"/>
</dbReference>
<dbReference type="InterPro" id="IPR029063">
    <property type="entry name" value="SAM-dependent_MTases_sf"/>
</dbReference>
<dbReference type="Gene3D" id="3.40.50.150">
    <property type="entry name" value="Vaccinia Virus protein VP39"/>
    <property type="match status" value="1"/>
</dbReference>
<gene>
    <name evidence="4" type="ORF">BST99_07670</name>
</gene>
<accession>A0A2S7T7R6</accession>
<reference evidence="5" key="1">
    <citation type="submission" date="2016-11" db="EMBL/GenBank/DDBJ databases">
        <title>Trade-off between light-utilization and light-protection in marine flavobacteria.</title>
        <authorList>
            <person name="Kumagai Y."/>
            <person name="Yoshizawa S."/>
            <person name="Kogure K."/>
        </authorList>
    </citation>
    <scope>NUCLEOTIDE SEQUENCE [LARGE SCALE GENOMIC DNA]</scope>
    <source>
        <strain evidence="5">SG-18</strain>
    </source>
</reference>
<dbReference type="GO" id="GO:0032259">
    <property type="term" value="P:methylation"/>
    <property type="evidence" value="ECO:0007669"/>
    <property type="project" value="UniProtKB-KW"/>
</dbReference>
<organism evidence="4 5">
    <name type="scientific">Aureicoccus marinus</name>
    <dbReference type="NCBI Taxonomy" id="754435"/>
    <lineage>
        <taxon>Bacteria</taxon>
        <taxon>Pseudomonadati</taxon>
        <taxon>Bacteroidota</taxon>
        <taxon>Flavobacteriia</taxon>
        <taxon>Flavobacteriales</taxon>
        <taxon>Flavobacteriaceae</taxon>
        <taxon>Aureicoccus</taxon>
    </lineage>
</organism>
<dbReference type="Pfam" id="PF01596">
    <property type="entry name" value="Methyltransf_3"/>
    <property type="match status" value="1"/>
</dbReference>
<evidence type="ECO:0000256" key="3">
    <source>
        <dbReference type="ARBA" id="ARBA00022691"/>
    </source>
</evidence>
<keyword evidence="1 4" id="KW-0489">Methyltransferase</keyword>
<dbReference type="GO" id="GO:0008757">
    <property type="term" value="F:S-adenosylmethionine-dependent methyltransferase activity"/>
    <property type="evidence" value="ECO:0007669"/>
    <property type="project" value="TreeGrafter"/>
</dbReference>
<evidence type="ECO:0000256" key="1">
    <source>
        <dbReference type="ARBA" id="ARBA00022603"/>
    </source>
</evidence>
<dbReference type="InterPro" id="IPR002935">
    <property type="entry name" value="SAM_O-MeTrfase"/>
</dbReference>
<evidence type="ECO:0000313" key="4">
    <source>
        <dbReference type="EMBL" id="PQJ15621.1"/>
    </source>
</evidence>
<dbReference type="GO" id="GO:0008171">
    <property type="term" value="F:O-methyltransferase activity"/>
    <property type="evidence" value="ECO:0007669"/>
    <property type="project" value="InterPro"/>
</dbReference>
<protein>
    <submittedName>
        <fullName evidence="4">Methyltransferase</fullName>
    </submittedName>
</protein>
<comment type="caution">
    <text evidence="4">The sequence shown here is derived from an EMBL/GenBank/DDBJ whole genome shotgun (WGS) entry which is preliminary data.</text>
</comment>
<dbReference type="AlphaFoldDB" id="A0A2S7T7R6"/>
<dbReference type="OrthoDB" id="9799672at2"/>
<evidence type="ECO:0000313" key="5">
    <source>
        <dbReference type="Proteomes" id="UP000239366"/>
    </source>
</evidence>
<dbReference type="InterPro" id="IPR050362">
    <property type="entry name" value="Cation-dep_OMT"/>
</dbReference>